<accession>A0ABY7G7L3</accession>
<name>A0ABY7G7L3_MYAAR</name>
<feature type="region of interest" description="Disordered" evidence="1">
    <location>
        <begin position="148"/>
        <end position="168"/>
    </location>
</feature>
<organism evidence="2 3">
    <name type="scientific">Mya arenaria</name>
    <name type="common">Soft-shell clam</name>
    <dbReference type="NCBI Taxonomy" id="6604"/>
    <lineage>
        <taxon>Eukaryota</taxon>
        <taxon>Metazoa</taxon>
        <taxon>Spiralia</taxon>
        <taxon>Lophotrochozoa</taxon>
        <taxon>Mollusca</taxon>
        <taxon>Bivalvia</taxon>
        <taxon>Autobranchia</taxon>
        <taxon>Heteroconchia</taxon>
        <taxon>Euheterodonta</taxon>
        <taxon>Imparidentia</taxon>
        <taxon>Neoheterodontei</taxon>
        <taxon>Myida</taxon>
        <taxon>Myoidea</taxon>
        <taxon>Myidae</taxon>
        <taxon>Mya</taxon>
    </lineage>
</organism>
<evidence type="ECO:0000313" key="2">
    <source>
        <dbReference type="EMBL" id="WAR29349.1"/>
    </source>
</evidence>
<keyword evidence="3" id="KW-1185">Reference proteome</keyword>
<gene>
    <name evidence="2" type="ORF">MAR_002917</name>
</gene>
<dbReference type="InterPro" id="IPR011029">
    <property type="entry name" value="DEATH-like_dom_sf"/>
</dbReference>
<dbReference type="Proteomes" id="UP001164746">
    <property type="component" value="Chromosome 16"/>
</dbReference>
<dbReference type="Gene3D" id="1.10.533.10">
    <property type="entry name" value="Death Domain, Fas"/>
    <property type="match status" value="1"/>
</dbReference>
<protein>
    <submittedName>
        <fullName evidence="2">Uncharacterized protein</fullName>
    </submittedName>
</protein>
<evidence type="ECO:0000313" key="3">
    <source>
        <dbReference type="Proteomes" id="UP001164746"/>
    </source>
</evidence>
<dbReference type="CDD" id="cd01670">
    <property type="entry name" value="Death"/>
    <property type="match status" value="1"/>
</dbReference>
<dbReference type="EMBL" id="CP111027">
    <property type="protein sequence ID" value="WAR29349.1"/>
    <property type="molecule type" value="Genomic_DNA"/>
</dbReference>
<proteinExistence type="predicted"/>
<reference evidence="2" key="1">
    <citation type="submission" date="2022-11" db="EMBL/GenBank/DDBJ databases">
        <title>Centuries of genome instability and evolution in soft-shell clam transmissible cancer (bioRxiv).</title>
        <authorList>
            <person name="Hart S.F.M."/>
            <person name="Yonemitsu M.A."/>
            <person name="Giersch R.M."/>
            <person name="Beal B.F."/>
            <person name="Arriagada G."/>
            <person name="Davis B.W."/>
            <person name="Ostrander E.A."/>
            <person name="Goff S.P."/>
            <person name="Metzger M.J."/>
        </authorList>
    </citation>
    <scope>NUCLEOTIDE SEQUENCE</scope>
    <source>
        <strain evidence="2">MELC-2E11</strain>
        <tissue evidence="2">Siphon/mantle</tissue>
    </source>
</reference>
<evidence type="ECO:0000256" key="1">
    <source>
        <dbReference type="SAM" id="MobiDB-lite"/>
    </source>
</evidence>
<sequence>MKFEADLNKPAPHERTSLLEKCNEKKARDDPPVEEILYPRINYIEENLLTTEQNLGILSSHIGKCWQYYSDRLGLIEEDRDVIVAKYPESTQLQIYHMLKQAARLPHNQNMGTMLTLLEKCAEEFVDMRVDWDMIEYYFADAVGIAEEPSNERDGKGGPSSRGLKRKLNIQSGEMSVKIQRV</sequence>